<dbReference type="GeneID" id="27670062"/>
<dbReference type="RefSeq" id="XP_016590413.1">
    <property type="nucleotide sequence ID" value="XM_016734785.1"/>
</dbReference>
<evidence type="ECO:0000313" key="1">
    <source>
        <dbReference type="EMBL" id="KJR87737.1"/>
    </source>
</evidence>
<organism evidence="1 2">
    <name type="scientific">Sporothrix schenckii 1099-18</name>
    <dbReference type="NCBI Taxonomy" id="1397361"/>
    <lineage>
        <taxon>Eukaryota</taxon>
        <taxon>Fungi</taxon>
        <taxon>Dikarya</taxon>
        <taxon>Ascomycota</taxon>
        <taxon>Pezizomycotina</taxon>
        <taxon>Sordariomycetes</taxon>
        <taxon>Sordariomycetidae</taxon>
        <taxon>Ophiostomatales</taxon>
        <taxon>Ophiostomataceae</taxon>
        <taxon>Sporothrix</taxon>
    </lineage>
</organism>
<dbReference type="AlphaFoldDB" id="A0A0F2MDL8"/>
<dbReference type="Proteomes" id="UP000033710">
    <property type="component" value="Unassembled WGS sequence"/>
</dbReference>
<dbReference type="OrthoDB" id="2906425at2759"/>
<accession>A0A0F2MDL8</accession>
<comment type="caution">
    <text evidence="1">The sequence shown here is derived from an EMBL/GenBank/DDBJ whole genome shotgun (WGS) entry which is preliminary data.</text>
</comment>
<dbReference type="VEuPathDB" id="FungiDB:SPSK_08144"/>
<protein>
    <submittedName>
        <fullName evidence="1">Uncharacterized protein</fullName>
    </submittedName>
</protein>
<gene>
    <name evidence="1" type="ORF">SPSK_08144</name>
</gene>
<sequence length="115" mass="12645">MWISGSTRTEKQKKGIFDGVLNILVALHGGERWTRVGDLDIVHGKIAPAQVVAETFWRTGDLSLWPVDETVSTLNDAQPTCAQRLVAGGSRCPDKGQYSLAPLRWLSSEQPFNPV</sequence>
<dbReference type="EMBL" id="AXCR01000004">
    <property type="protein sequence ID" value="KJR87737.1"/>
    <property type="molecule type" value="Genomic_DNA"/>
</dbReference>
<reference evidence="1 2" key="1">
    <citation type="journal article" date="2014" name="BMC Genomics">
        <title>Comparative genomics of the major fungal agents of human and animal Sporotrichosis: Sporothrix schenckii and Sporothrix brasiliensis.</title>
        <authorList>
            <person name="Teixeira M.M."/>
            <person name="de Almeida L.G."/>
            <person name="Kubitschek-Barreira P."/>
            <person name="Alves F.L."/>
            <person name="Kioshima E.S."/>
            <person name="Abadio A.K."/>
            <person name="Fernandes L."/>
            <person name="Derengowski L.S."/>
            <person name="Ferreira K.S."/>
            <person name="Souza R.C."/>
            <person name="Ruiz J.C."/>
            <person name="de Andrade N.C."/>
            <person name="Paes H.C."/>
            <person name="Nicola A.M."/>
            <person name="Albuquerque P."/>
            <person name="Gerber A.L."/>
            <person name="Martins V.P."/>
            <person name="Peconick L.D."/>
            <person name="Neto A.V."/>
            <person name="Chaucanez C.B."/>
            <person name="Silva P.A."/>
            <person name="Cunha O.L."/>
            <person name="de Oliveira F.F."/>
            <person name="dos Santos T.C."/>
            <person name="Barros A.L."/>
            <person name="Soares M.A."/>
            <person name="de Oliveira L.M."/>
            <person name="Marini M.M."/>
            <person name="Villalobos-Duno H."/>
            <person name="Cunha M.M."/>
            <person name="de Hoog S."/>
            <person name="da Silveira J.F."/>
            <person name="Henrissat B."/>
            <person name="Nino-Vega G.A."/>
            <person name="Cisalpino P.S."/>
            <person name="Mora-Montes H.M."/>
            <person name="Almeida S.R."/>
            <person name="Stajich J.E."/>
            <person name="Lopes-Bezerra L.M."/>
            <person name="Vasconcelos A.T."/>
            <person name="Felipe M.S."/>
        </authorList>
    </citation>
    <scope>NUCLEOTIDE SEQUENCE [LARGE SCALE GENOMIC DNA]</scope>
    <source>
        <strain evidence="1 2">1099-18</strain>
    </source>
</reference>
<reference evidence="1 2" key="2">
    <citation type="journal article" date="2015" name="Eukaryot. Cell">
        <title>Asexual propagation of a virulent clone complex in a human and feline outbreak of sporotrichosis.</title>
        <authorList>
            <person name="Teixeira Mde M."/>
            <person name="Rodrigues A.M."/>
            <person name="Tsui C.K."/>
            <person name="de Almeida L.G."/>
            <person name="Van Diepeningen A.D."/>
            <person name="van den Ende B.G."/>
            <person name="Fernandes G.F."/>
            <person name="Kano R."/>
            <person name="Hamelin R.C."/>
            <person name="Lopes-Bezerra L.M."/>
            <person name="Vasconcelos A.T."/>
            <person name="de Hoog S."/>
            <person name="de Camargo Z.P."/>
            <person name="Felipe M.S."/>
        </authorList>
    </citation>
    <scope>NUCLEOTIDE SEQUENCE [LARGE SCALE GENOMIC DNA]</scope>
    <source>
        <strain evidence="1 2">1099-18</strain>
    </source>
</reference>
<proteinExistence type="predicted"/>
<evidence type="ECO:0000313" key="2">
    <source>
        <dbReference type="Proteomes" id="UP000033710"/>
    </source>
</evidence>
<name>A0A0F2MDL8_SPOSC</name>
<dbReference type="KEGG" id="ssck:SPSK_08144"/>